<gene>
    <name evidence="1" type="ORF">Pint_36090</name>
</gene>
<accession>A0ACC0Y2K8</accession>
<name>A0ACC0Y2K8_9ROSI</name>
<evidence type="ECO:0000313" key="2">
    <source>
        <dbReference type="Proteomes" id="UP001163603"/>
    </source>
</evidence>
<keyword evidence="2" id="KW-1185">Reference proteome</keyword>
<evidence type="ECO:0000313" key="1">
    <source>
        <dbReference type="EMBL" id="KAJ0028642.1"/>
    </source>
</evidence>
<organism evidence="1 2">
    <name type="scientific">Pistacia integerrima</name>
    <dbReference type="NCBI Taxonomy" id="434235"/>
    <lineage>
        <taxon>Eukaryota</taxon>
        <taxon>Viridiplantae</taxon>
        <taxon>Streptophyta</taxon>
        <taxon>Embryophyta</taxon>
        <taxon>Tracheophyta</taxon>
        <taxon>Spermatophyta</taxon>
        <taxon>Magnoliopsida</taxon>
        <taxon>eudicotyledons</taxon>
        <taxon>Gunneridae</taxon>
        <taxon>Pentapetalae</taxon>
        <taxon>rosids</taxon>
        <taxon>malvids</taxon>
        <taxon>Sapindales</taxon>
        <taxon>Anacardiaceae</taxon>
        <taxon>Pistacia</taxon>
    </lineage>
</organism>
<protein>
    <submittedName>
        <fullName evidence="1">Uncharacterized protein</fullName>
    </submittedName>
</protein>
<dbReference type="EMBL" id="CM047744">
    <property type="protein sequence ID" value="KAJ0028642.1"/>
    <property type="molecule type" value="Genomic_DNA"/>
</dbReference>
<dbReference type="Proteomes" id="UP001163603">
    <property type="component" value="Chromosome 9"/>
</dbReference>
<reference evidence="2" key="1">
    <citation type="journal article" date="2023" name="G3 (Bethesda)">
        <title>Genome assembly and association tests identify interacting loci associated with vigor, precocity, and sex in interspecific pistachio rootstocks.</title>
        <authorList>
            <person name="Palmer W."/>
            <person name="Jacygrad E."/>
            <person name="Sagayaradj S."/>
            <person name="Cavanaugh K."/>
            <person name="Han R."/>
            <person name="Bertier L."/>
            <person name="Beede B."/>
            <person name="Kafkas S."/>
            <person name="Golino D."/>
            <person name="Preece J."/>
            <person name="Michelmore R."/>
        </authorList>
    </citation>
    <scope>NUCLEOTIDE SEQUENCE [LARGE SCALE GENOMIC DNA]</scope>
</reference>
<proteinExistence type="predicted"/>
<sequence>MFVSDSLAKIILLGSFNWRPFSRVKRCGDI</sequence>
<comment type="caution">
    <text evidence="1">The sequence shown here is derived from an EMBL/GenBank/DDBJ whole genome shotgun (WGS) entry which is preliminary data.</text>
</comment>